<dbReference type="NCBIfam" id="NF006043">
    <property type="entry name" value="PRK08186.1"/>
    <property type="match status" value="1"/>
</dbReference>
<evidence type="ECO:0000313" key="5">
    <source>
        <dbReference type="Proteomes" id="UP000198727"/>
    </source>
</evidence>
<feature type="region of interest" description="Disordered" evidence="1">
    <location>
        <begin position="213"/>
        <end position="235"/>
    </location>
</feature>
<dbReference type="InterPro" id="IPR036928">
    <property type="entry name" value="AS_sf"/>
</dbReference>
<dbReference type="Pfam" id="PF01425">
    <property type="entry name" value="Amidase"/>
    <property type="match status" value="1"/>
</dbReference>
<dbReference type="EMBL" id="FOWW01000004">
    <property type="protein sequence ID" value="SFQ06653.1"/>
    <property type="molecule type" value="Genomic_DNA"/>
</dbReference>
<evidence type="ECO:0000259" key="3">
    <source>
        <dbReference type="Pfam" id="PF21986"/>
    </source>
</evidence>
<dbReference type="PANTHER" id="PTHR11895">
    <property type="entry name" value="TRANSAMIDASE"/>
    <property type="match status" value="1"/>
</dbReference>
<feature type="domain" description="Allophanate hydrolase C-terminal" evidence="3">
    <location>
        <begin position="450"/>
        <end position="525"/>
    </location>
</feature>
<evidence type="ECO:0000259" key="2">
    <source>
        <dbReference type="Pfam" id="PF01425"/>
    </source>
</evidence>
<gene>
    <name evidence="4" type="ORF">SAMN05421810_104363</name>
</gene>
<dbReference type="Pfam" id="PF21986">
    <property type="entry name" value="AH_C"/>
    <property type="match status" value="1"/>
</dbReference>
<keyword evidence="5" id="KW-1185">Reference proteome</keyword>
<dbReference type="PANTHER" id="PTHR11895:SF169">
    <property type="entry name" value="GLUTAMYL-TRNA(GLN) AMIDOTRANSFERASE"/>
    <property type="match status" value="1"/>
</dbReference>
<keyword evidence="4" id="KW-0378">Hydrolase</keyword>
<dbReference type="Gene3D" id="3.90.1300.10">
    <property type="entry name" value="Amidase signature (AS) domain"/>
    <property type="match status" value="1"/>
</dbReference>
<dbReference type="InterPro" id="IPR023631">
    <property type="entry name" value="Amidase_dom"/>
</dbReference>
<dbReference type="SUPFAM" id="SSF75304">
    <property type="entry name" value="Amidase signature (AS) enzymes"/>
    <property type="match status" value="1"/>
</dbReference>
<proteinExistence type="predicted"/>
<dbReference type="InterPro" id="IPR053844">
    <property type="entry name" value="AH_C"/>
</dbReference>
<dbReference type="STRING" id="587909.SAMN05421810_104363"/>
<accession>A0A1I5VGQ8</accession>
<dbReference type="Proteomes" id="UP000198727">
    <property type="component" value="Unassembled WGS sequence"/>
</dbReference>
<reference evidence="5" key="1">
    <citation type="submission" date="2016-10" db="EMBL/GenBank/DDBJ databases">
        <authorList>
            <person name="Varghese N."/>
            <person name="Submissions S."/>
        </authorList>
    </citation>
    <scope>NUCLEOTIDE SEQUENCE [LARGE SCALE GENOMIC DNA]</scope>
    <source>
        <strain evidence="5">CGMCC 4.5579</strain>
    </source>
</reference>
<dbReference type="Gene3D" id="1.20.58.1700">
    <property type="match status" value="1"/>
</dbReference>
<feature type="domain" description="Amidase" evidence="2">
    <location>
        <begin position="7"/>
        <end position="414"/>
    </location>
</feature>
<dbReference type="Gene3D" id="3.10.490.10">
    <property type="entry name" value="Gamma-glutamyl cyclotransferase-like"/>
    <property type="match status" value="1"/>
</dbReference>
<dbReference type="OrthoDB" id="182039at2"/>
<dbReference type="GO" id="GO:0016787">
    <property type="term" value="F:hydrolase activity"/>
    <property type="evidence" value="ECO:0007669"/>
    <property type="project" value="UniProtKB-KW"/>
</dbReference>
<name>A0A1I5VGQ8_9PSEU</name>
<organism evidence="4 5">
    <name type="scientific">Amycolatopsis arida</name>
    <dbReference type="NCBI Taxonomy" id="587909"/>
    <lineage>
        <taxon>Bacteria</taxon>
        <taxon>Bacillati</taxon>
        <taxon>Actinomycetota</taxon>
        <taxon>Actinomycetes</taxon>
        <taxon>Pseudonocardiales</taxon>
        <taxon>Pseudonocardiaceae</taxon>
        <taxon>Amycolatopsis</taxon>
    </lineage>
</organism>
<dbReference type="InterPro" id="IPR000120">
    <property type="entry name" value="Amidase"/>
</dbReference>
<evidence type="ECO:0000256" key="1">
    <source>
        <dbReference type="SAM" id="MobiDB-lite"/>
    </source>
</evidence>
<protein>
    <submittedName>
        <fullName evidence="4">Allophanate hydrolase</fullName>
    </submittedName>
</protein>
<evidence type="ECO:0000313" key="4">
    <source>
        <dbReference type="EMBL" id="SFQ06653.1"/>
    </source>
</evidence>
<dbReference type="AlphaFoldDB" id="A0A1I5VGQ8"/>
<sequence length="533" mass="53440">MDVAGRVRAAFDRLAEVDRPDVWVTLRDRDAVLADARAVAARLDAGEVLPLAGMLVAVKDNIDVAGVPTTAGCPAFAFTPGTSASVVCRLCSAGAVVLGKTTLDQFATGLAGSRTPAGPVRSAVDPDRVAGGSSAGSAVAVALGVVDVALGTDTAGSGRVPAAFNGIVGLKPTRGLVPATGVVPASPSYDCVSVLARRLDPARRALAAILGPDSGDPRSRAWPPSARLAAGPRPRLGVPDDTGLAPLSPAARATFDSAVAVYTAAGAVVERVDITPLTEASALYGTVMLAERAAAVGEFLAAHRDEVDPVVASVVLAAGDLPAARLAADLDRLAGLAAEVAPLWRRHDALLLPTVPEHPTIAAVLADPVVVPARLGRYAAFANLLDLAAVAVPAGTADGGPFGVSVLVPAFADQVALDVAAVLTDEPELEPYPVPALDLVVFGPRPPAVLVELGARPMGPVRTTPGYRGVPAPTDLAVAALHAPGGGSLAGERWRLPPAALDGLLAALPPGVALGPLELADGTPAVAPLAVSR</sequence>